<feature type="compositionally biased region" description="Basic and acidic residues" evidence="4">
    <location>
        <begin position="1"/>
        <end position="11"/>
    </location>
</feature>
<feature type="compositionally biased region" description="Polar residues" evidence="4">
    <location>
        <begin position="137"/>
        <end position="149"/>
    </location>
</feature>
<feature type="compositionally biased region" description="Low complexity" evidence="4">
    <location>
        <begin position="191"/>
        <end position="205"/>
    </location>
</feature>
<dbReference type="AlphaFoldDB" id="A0A8X8BB01"/>
<evidence type="ECO:0000256" key="4">
    <source>
        <dbReference type="SAM" id="MobiDB-lite"/>
    </source>
</evidence>
<keyword evidence="3" id="KW-0539">Nucleus</keyword>
<evidence type="ECO:0000256" key="2">
    <source>
        <dbReference type="ARBA" id="ARBA00022553"/>
    </source>
</evidence>
<dbReference type="PANTHER" id="PTHR33402">
    <property type="entry name" value="VQ MOTIF-CONTAINING PROTEIN 11-LIKE"/>
    <property type="match status" value="1"/>
</dbReference>
<feature type="compositionally biased region" description="Pro residues" evidence="4">
    <location>
        <begin position="69"/>
        <end position="81"/>
    </location>
</feature>
<feature type="region of interest" description="Disordered" evidence="4">
    <location>
        <begin position="129"/>
        <end position="205"/>
    </location>
</feature>
<feature type="domain" description="VQ" evidence="5">
    <location>
        <begin position="38"/>
        <end position="62"/>
    </location>
</feature>
<name>A0A8X8BB01_BRACI</name>
<evidence type="ECO:0000313" key="6">
    <source>
        <dbReference type="EMBL" id="KAG2327863.1"/>
    </source>
</evidence>
<dbReference type="PANTHER" id="PTHR33402:SF28">
    <property type="entry name" value="VQ DOMAIN-CONTAINING PROTEIN"/>
    <property type="match status" value="1"/>
</dbReference>
<protein>
    <recommendedName>
        <fullName evidence="5">VQ domain-containing protein</fullName>
    </recommendedName>
</protein>
<organism evidence="6 7">
    <name type="scientific">Brassica carinata</name>
    <name type="common">Ethiopian mustard</name>
    <name type="synonym">Abyssinian cabbage</name>
    <dbReference type="NCBI Taxonomy" id="52824"/>
    <lineage>
        <taxon>Eukaryota</taxon>
        <taxon>Viridiplantae</taxon>
        <taxon>Streptophyta</taxon>
        <taxon>Embryophyta</taxon>
        <taxon>Tracheophyta</taxon>
        <taxon>Spermatophyta</taxon>
        <taxon>Magnoliopsida</taxon>
        <taxon>eudicotyledons</taxon>
        <taxon>Gunneridae</taxon>
        <taxon>Pentapetalae</taxon>
        <taxon>rosids</taxon>
        <taxon>malvids</taxon>
        <taxon>Brassicales</taxon>
        <taxon>Brassicaceae</taxon>
        <taxon>Brassiceae</taxon>
        <taxon>Brassica</taxon>
    </lineage>
</organism>
<gene>
    <name evidence="6" type="ORF">Bca52824_010591</name>
</gene>
<keyword evidence="7" id="KW-1185">Reference proteome</keyword>
<reference evidence="6 7" key="1">
    <citation type="submission" date="2020-02" db="EMBL/GenBank/DDBJ databases">
        <authorList>
            <person name="Ma Q."/>
            <person name="Huang Y."/>
            <person name="Song X."/>
            <person name="Pei D."/>
        </authorList>
    </citation>
    <scope>NUCLEOTIDE SEQUENCE [LARGE SCALE GENOMIC DNA]</scope>
    <source>
        <strain evidence="6">Sxm20200214</strain>
        <tissue evidence="6">Leaf</tissue>
    </source>
</reference>
<dbReference type="Proteomes" id="UP000886595">
    <property type="component" value="Unassembled WGS sequence"/>
</dbReference>
<evidence type="ECO:0000256" key="3">
    <source>
        <dbReference type="ARBA" id="ARBA00023242"/>
    </source>
</evidence>
<evidence type="ECO:0000256" key="1">
    <source>
        <dbReference type="ARBA" id="ARBA00004123"/>
    </source>
</evidence>
<evidence type="ECO:0000259" key="5">
    <source>
        <dbReference type="Pfam" id="PF05678"/>
    </source>
</evidence>
<feature type="region of interest" description="Disordered" evidence="4">
    <location>
        <begin position="1"/>
        <end position="29"/>
    </location>
</feature>
<accession>A0A8X8BB01</accession>
<dbReference type="InterPro" id="IPR039611">
    <property type="entry name" value="VQ_4/11/13/19/31/33"/>
</dbReference>
<evidence type="ECO:0000313" key="7">
    <source>
        <dbReference type="Proteomes" id="UP000886595"/>
    </source>
</evidence>
<proteinExistence type="predicted"/>
<dbReference type="GO" id="GO:0005634">
    <property type="term" value="C:nucleus"/>
    <property type="evidence" value="ECO:0007669"/>
    <property type="project" value="UniProtKB-SubCell"/>
</dbReference>
<dbReference type="Pfam" id="PF05678">
    <property type="entry name" value="VQ"/>
    <property type="match status" value="1"/>
</dbReference>
<keyword evidence="2" id="KW-0597">Phosphoprotein</keyword>
<comment type="subcellular location">
    <subcellularLocation>
        <location evidence="1">Nucleus</location>
    </subcellularLocation>
</comment>
<dbReference type="OrthoDB" id="784396at2759"/>
<feature type="region of interest" description="Disordered" evidence="4">
    <location>
        <begin position="60"/>
        <end position="99"/>
    </location>
</feature>
<dbReference type="InterPro" id="IPR008889">
    <property type="entry name" value="VQ"/>
</dbReference>
<dbReference type="EMBL" id="JAAMPC010000002">
    <property type="protein sequence ID" value="KAG2327863.1"/>
    <property type="molecule type" value="Genomic_DNA"/>
</dbReference>
<comment type="caution">
    <text evidence="6">The sequence shown here is derived from an EMBL/GenBank/DDBJ whole genome shotgun (WGS) entry which is preliminary data.</text>
</comment>
<sequence length="205" mass="22408">MKNSPRNKDDAQTLSPSPSSSLMTVTRITTPNRPYITRYETTVFRANASSFKEIVQMLTGPSMMNPKPTHQPPRYPLPPLRTVPTKKQPSSSSSSSTIYERRNHLKINPVRSGLAGNCPSLVLSSPDTPLVHDPFSRSGSVTPSPSASESGDHDDVEEREIREKGFYLHPSPSSTPTDPKPQLLLLFPLTSPRASESPESPASST</sequence>